<feature type="domain" description="RsgI N-terminal anti-sigma" evidence="8">
    <location>
        <begin position="2"/>
        <end position="49"/>
    </location>
</feature>
<dbReference type="InterPro" id="IPR024449">
    <property type="entry name" value="Anti-sigma_RsgI_N"/>
</dbReference>
<accession>A0A5Q2TSM4</accession>
<evidence type="ECO:0000259" key="8">
    <source>
        <dbReference type="PROSITE" id="PS51849"/>
    </source>
</evidence>
<evidence type="ECO:0000256" key="3">
    <source>
        <dbReference type="ARBA" id="ARBA00022692"/>
    </source>
</evidence>
<gene>
    <name evidence="9" type="ORF">GI584_17735</name>
</gene>
<evidence type="ECO:0000313" key="9">
    <source>
        <dbReference type="EMBL" id="QGH35778.1"/>
    </source>
</evidence>
<dbReference type="InterPro" id="IPR055431">
    <property type="entry name" value="RsgI_M"/>
</dbReference>
<organism evidence="9 10">
    <name type="scientific">Gracilibacillus salitolerans</name>
    <dbReference type="NCBI Taxonomy" id="2663022"/>
    <lineage>
        <taxon>Bacteria</taxon>
        <taxon>Bacillati</taxon>
        <taxon>Bacillota</taxon>
        <taxon>Bacilli</taxon>
        <taxon>Bacillales</taxon>
        <taxon>Bacillaceae</taxon>
        <taxon>Gracilibacillus</taxon>
    </lineage>
</organism>
<comment type="subcellular location">
    <subcellularLocation>
        <location evidence="1">Cell membrane</location>
        <topology evidence="1">Single-pass membrane protein</topology>
    </subcellularLocation>
</comment>
<dbReference type="PROSITE" id="PS51849">
    <property type="entry name" value="RSGI_N"/>
    <property type="match status" value="1"/>
</dbReference>
<feature type="compositionally biased region" description="Basic and acidic residues" evidence="6">
    <location>
        <begin position="301"/>
        <end position="341"/>
    </location>
</feature>
<dbReference type="GO" id="GO:0005886">
    <property type="term" value="C:plasma membrane"/>
    <property type="evidence" value="ECO:0007669"/>
    <property type="project" value="UniProtKB-SubCell"/>
</dbReference>
<evidence type="ECO:0000256" key="2">
    <source>
        <dbReference type="ARBA" id="ARBA00022475"/>
    </source>
</evidence>
<reference evidence="9 10" key="1">
    <citation type="submission" date="2019-11" db="EMBL/GenBank/DDBJ databases">
        <title>Gracilibacillus salitolerans sp. nov., a moderate halophile isolated from a saline soil in northwest China.</title>
        <authorList>
            <person name="Gan L."/>
        </authorList>
    </citation>
    <scope>NUCLEOTIDE SEQUENCE [LARGE SCALE GENOMIC DNA]</scope>
    <source>
        <strain evidence="9 10">SCU50</strain>
    </source>
</reference>
<keyword evidence="5 7" id="KW-0472">Membrane</keyword>
<dbReference type="KEGG" id="grc:GI584_17735"/>
<dbReference type="Pfam" id="PF23750">
    <property type="entry name" value="RsgI_M"/>
    <property type="match status" value="1"/>
</dbReference>
<sequence length="392" mass="45131">MKKGLIVEHKSRYTIVMDKDGVFHKAIPMKEKEIGMETFYQLKESVWQSFFMGFKGIFKWKIVPMVLTCLLLLSPLYIWVADDKAYAVVSIDINPSLNITIDEQYQVLNVEPMNDDAEQLMDNLEVKNHTITSLTDEILDKVTLDSGTVADRPVLMAVSYYDEEQQDHHFEDELGSYYQQLGYQVAIYEVSKELRTQAETEHLSMNELTAQSLGTSVGSEVKQLSSENDTPKPSLDTEEKELIENFYNHNEQEQEEEAIQEEIEIDETEQEENVEDIEETNQGESKKEKNDPTVLPVNASERAKEQKTTNNDRKKDNHGQKVSEEAKKKKDDDGQKLSTEGKKKKQTQKKQKATSNKYKNQDNKNNTSKVNHNKKSNKKDKQKQNPGKGHNK</sequence>
<feature type="compositionally biased region" description="Basic residues" evidence="6">
    <location>
        <begin position="371"/>
        <end position="381"/>
    </location>
</feature>
<keyword evidence="10" id="KW-1185">Reference proteome</keyword>
<evidence type="ECO:0000313" key="10">
    <source>
        <dbReference type="Proteomes" id="UP000339690"/>
    </source>
</evidence>
<feature type="compositionally biased region" description="Polar residues" evidence="6">
    <location>
        <begin position="210"/>
        <end position="228"/>
    </location>
</feature>
<keyword evidence="4 7" id="KW-1133">Transmembrane helix</keyword>
<proteinExistence type="predicted"/>
<feature type="transmembrane region" description="Helical" evidence="7">
    <location>
        <begin position="62"/>
        <end position="80"/>
    </location>
</feature>
<dbReference type="RefSeq" id="WP_153792044.1">
    <property type="nucleotide sequence ID" value="NZ_CP045915.1"/>
</dbReference>
<feature type="compositionally biased region" description="Basic residues" evidence="6">
    <location>
        <begin position="342"/>
        <end position="352"/>
    </location>
</feature>
<evidence type="ECO:0000256" key="5">
    <source>
        <dbReference type="ARBA" id="ARBA00023136"/>
    </source>
</evidence>
<keyword evidence="3 7" id="KW-0812">Transmembrane</keyword>
<feature type="region of interest" description="Disordered" evidence="6">
    <location>
        <begin position="265"/>
        <end position="392"/>
    </location>
</feature>
<name>A0A5Q2TSM4_9BACI</name>
<evidence type="ECO:0000256" key="4">
    <source>
        <dbReference type="ARBA" id="ARBA00022989"/>
    </source>
</evidence>
<evidence type="ECO:0000256" key="1">
    <source>
        <dbReference type="ARBA" id="ARBA00004162"/>
    </source>
</evidence>
<dbReference type="Proteomes" id="UP000339690">
    <property type="component" value="Chromosome"/>
</dbReference>
<dbReference type="Pfam" id="PF12791">
    <property type="entry name" value="RsgI_N"/>
    <property type="match status" value="1"/>
</dbReference>
<evidence type="ECO:0000256" key="7">
    <source>
        <dbReference type="SAM" id="Phobius"/>
    </source>
</evidence>
<feature type="region of interest" description="Disordered" evidence="6">
    <location>
        <begin position="210"/>
        <end position="236"/>
    </location>
</feature>
<dbReference type="AlphaFoldDB" id="A0A5Q2TSM4"/>
<protein>
    <recommendedName>
        <fullName evidence="8">RsgI N-terminal anti-sigma domain-containing protein</fullName>
    </recommendedName>
</protein>
<feature type="compositionally biased region" description="Acidic residues" evidence="6">
    <location>
        <begin position="265"/>
        <end position="281"/>
    </location>
</feature>
<dbReference type="EMBL" id="CP045915">
    <property type="protein sequence ID" value="QGH35778.1"/>
    <property type="molecule type" value="Genomic_DNA"/>
</dbReference>
<evidence type="ECO:0000256" key="6">
    <source>
        <dbReference type="SAM" id="MobiDB-lite"/>
    </source>
</evidence>
<keyword evidence="2" id="KW-1003">Cell membrane</keyword>